<gene>
    <name evidence="5" type="ORF">Pcinc_033278</name>
</gene>
<reference evidence="5" key="1">
    <citation type="submission" date="2023-10" db="EMBL/GenBank/DDBJ databases">
        <title>Genome assemblies of two species of porcelain crab, Petrolisthes cinctipes and Petrolisthes manimaculis (Anomura: Porcellanidae).</title>
        <authorList>
            <person name="Angst P."/>
        </authorList>
    </citation>
    <scope>NUCLEOTIDE SEQUENCE</scope>
    <source>
        <strain evidence="5">PB745_01</strain>
        <tissue evidence="5">Gill</tissue>
    </source>
</reference>
<dbReference type="InterPro" id="IPR050863">
    <property type="entry name" value="CenT-Element_Derived"/>
</dbReference>
<evidence type="ECO:0000259" key="3">
    <source>
        <dbReference type="Pfam" id="PF03184"/>
    </source>
</evidence>
<feature type="compositionally biased region" description="Basic and acidic residues" evidence="2">
    <location>
        <begin position="744"/>
        <end position="753"/>
    </location>
</feature>
<feature type="compositionally biased region" description="Basic residues" evidence="2">
    <location>
        <begin position="435"/>
        <end position="445"/>
    </location>
</feature>
<feature type="domain" description="DDE-1" evidence="3">
    <location>
        <begin position="169"/>
        <end position="231"/>
    </location>
</feature>
<feature type="region of interest" description="Disordered" evidence="2">
    <location>
        <begin position="741"/>
        <end position="779"/>
    </location>
</feature>
<dbReference type="InterPro" id="IPR009057">
    <property type="entry name" value="Homeodomain-like_sf"/>
</dbReference>
<sequence length="1029" mass="112932">MPRSYKKRPVGASSEGRGGYRIDKAESNFQKACDAIRNGDMSVRQAAKQYGFSKSTLHDAVTRKHIKHSGGQTVLTIEEEARVVENLLTLSQWGFPLDSFELRLLIKQYLDRRGVEVKRFKNNLPGCDWAQSFLKRHRSELSHRLSQNIKVARAKVTPTIISIVLPYAKSRPGKKVIIGDNLSSHVSLSVVTACENNNISFVLLPPNSTHLTQPLDVSVFGPLKNHWRSVLTDFKATSLGRRTACLPKSEFPKQLSKLMEKLQKNVTKNIQSGFRKCGIHPLNAEEVLSRLPEIDRQSETAQAPSTGTSSEADSNQSQDSANNLTSPTRLPRIGASTSGVTSPSTENAQIQPALNESLISMLSTFRYGPSTSTPTRGRKKKLAVSPGKSIKSKNLSTGSQCVSSDTSSDEVDDPSPALPQGNDSQPSTSKVDRPSKKKLAPKRQLVKPVSDNQPSTSKDRPSSKKRKMSPERQPVRRVIPRIQGGITQGIIQEMEERDLTKVTTTEGSSTEEAETEVLADESESENESRGVKLRRQNACETQRESTEKASGETTGNEVSERNPKLHDWVIVQICNELKKKKRYYMAVVIEVIPTLKVRFLKHVPGTPNVFVNSSVPGDESCEIEVDDIVMYSSEPKLGKREKMIFDVDASAEEVQVLKDKLTQAERSTLLAHHDVVERVSENEAVKMIRVKEGLLRVGMSYCDLAQRCLILFTAHQAIAAELPDVHDKDLHDIKYTGGNTAKKLVQDAKDQVRRSHRSSPPKAPLPEDPPPPYTPSVEHLDSLAGATRRGSVCSPDPSVLPIRNRVLPSAPNASIDSFSPQHSHGPHGQAQDGLPSYSHATHQQPGVQYVPPASPQDSSPNQPSTPHANSAPNLAEENVGNSAIGFPPLNGRDNSSFNETPYYPDASSSSPNLACSRYQDKADSEISPPYNPDYDWLPIRRDVQGRPNQEMQPPPSTVRVTNGISGNQNSAQKVTLQDKGVSGCVGGAQPQRVRPKVGKNPFFDSDTDSDEGGGGDRRLAETLKRTSIS</sequence>
<feature type="compositionally biased region" description="Polar residues" evidence="2">
    <location>
        <begin position="811"/>
        <end position="822"/>
    </location>
</feature>
<name>A0AAE1ESF4_PETCI</name>
<feature type="region of interest" description="Disordered" evidence="2">
    <location>
        <begin position="811"/>
        <end position="1029"/>
    </location>
</feature>
<dbReference type="EMBL" id="JAWQEG010004656">
    <property type="protein sequence ID" value="KAK3860685.1"/>
    <property type="molecule type" value="Genomic_DNA"/>
</dbReference>
<feature type="region of interest" description="Disordered" evidence="2">
    <location>
        <begin position="365"/>
        <end position="560"/>
    </location>
</feature>
<comment type="subcellular location">
    <subcellularLocation>
        <location evidence="1">Nucleus</location>
    </subcellularLocation>
</comment>
<feature type="compositionally biased region" description="Polar residues" evidence="2">
    <location>
        <begin position="365"/>
        <end position="375"/>
    </location>
</feature>
<dbReference type="PANTHER" id="PTHR19303">
    <property type="entry name" value="TRANSPOSON"/>
    <property type="match status" value="1"/>
</dbReference>
<organism evidence="5 6">
    <name type="scientific">Petrolisthes cinctipes</name>
    <name type="common">Flat porcelain crab</name>
    <dbReference type="NCBI Taxonomy" id="88211"/>
    <lineage>
        <taxon>Eukaryota</taxon>
        <taxon>Metazoa</taxon>
        <taxon>Ecdysozoa</taxon>
        <taxon>Arthropoda</taxon>
        <taxon>Crustacea</taxon>
        <taxon>Multicrustacea</taxon>
        <taxon>Malacostraca</taxon>
        <taxon>Eumalacostraca</taxon>
        <taxon>Eucarida</taxon>
        <taxon>Decapoda</taxon>
        <taxon>Pleocyemata</taxon>
        <taxon>Anomura</taxon>
        <taxon>Galatheoidea</taxon>
        <taxon>Porcellanidae</taxon>
        <taxon>Petrolisthes</taxon>
    </lineage>
</organism>
<evidence type="ECO:0000313" key="6">
    <source>
        <dbReference type="Proteomes" id="UP001286313"/>
    </source>
</evidence>
<dbReference type="AlphaFoldDB" id="A0AAE1ESF4"/>
<dbReference type="Gene3D" id="1.10.10.60">
    <property type="entry name" value="Homeodomain-like"/>
    <property type="match status" value="1"/>
</dbReference>
<dbReference type="Pfam" id="PF03184">
    <property type="entry name" value="DDE_1"/>
    <property type="match status" value="1"/>
</dbReference>
<dbReference type="GO" id="GO:0005634">
    <property type="term" value="C:nucleus"/>
    <property type="evidence" value="ECO:0007669"/>
    <property type="project" value="UniProtKB-SubCell"/>
</dbReference>
<proteinExistence type="predicted"/>
<feature type="compositionally biased region" description="Polar residues" evidence="2">
    <location>
        <begin position="335"/>
        <end position="347"/>
    </location>
</feature>
<feature type="compositionally biased region" description="Acidic residues" evidence="2">
    <location>
        <begin position="509"/>
        <end position="525"/>
    </location>
</feature>
<dbReference type="SUPFAM" id="SSF46689">
    <property type="entry name" value="Homeodomain-like"/>
    <property type="match status" value="1"/>
</dbReference>
<dbReference type="InterPro" id="IPR027267">
    <property type="entry name" value="AH/BAR_dom_sf"/>
</dbReference>
<dbReference type="Gene3D" id="1.20.1270.60">
    <property type="entry name" value="Arfaptin homology (AH) domain/BAR domain"/>
    <property type="match status" value="1"/>
</dbReference>
<feature type="compositionally biased region" description="Basic and acidic residues" evidence="2">
    <location>
        <begin position="541"/>
        <end position="550"/>
    </location>
</feature>
<feature type="compositionally biased region" description="Polar residues" evidence="2">
    <location>
        <begin position="392"/>
        <end position="401"/>
    </location>
</feature>
<feature type="domain" description="HTH psq-type" evidence="4">
    <location>
        <begin position="28"/>
        <end position="68"/>
    </location>
</feature>
<feature type="compositionally biased region" description="Polar residues" evidence="2">
    <location>
        <begin position="855"/>
        <end position="872"/>
    </location>
</feature>
<feature type="compositionally biased region" description="Pro residues" evidence="2">
    <location>
        <begin position="761"/>
        <end position="774"/>
    </location>
</feature>
<feature type="compositionally biased region" description="Low complexity" evidence="2">
    <location>
        <begin position="482"/>
        <end position="492"/>
    </location>
</feature>
<dbReference type="InterPro" id="IPR004875">
    <property type="entry name" value="DDE_SF_endonuclease_dom"/>
</dbReference>
<dbReference type="Gene3D" id="3.30.420.10">
    <property type="entry name" value="Ribonuclease H-like superfamily/Ribonuclease H"/>
    <property type="match status" value="1"/>
</dbReference>
<dbReference type="GO" id="GO:0003677">
    <property type="term" value="F:DNA binding"/>
    <property type="evidence" value="ECO:0007669"/>
    <property type="project" value="InterPro"/>
</dbReference>
<dbReference type="Pfam" id="PF05225">
    <property type="entry name" value="HTH_psq"/>
    <property type="match status" value="1"/>
</dbReference>
<evidence type="ECO:0000256" key="2">
    <source>
        <dbReference type="SAM" id="MobiDB-lite"/>
    </source>
</evidence>
<dbReference type="InterPro" id="IPR036397">
    <property type="entry name" value="RNaseH_sf"/>
</dbReference>
<feature type="compositionally biased region" description="Basic and acidic residues" evidence="2">
    <location>
        <begin position="1014"/>
        <end position="1029"/>
    </location>
</feature>
<dbReference type="PANTHER" id="PTHR19303:SF74">
    <property type="entry name" value="POGO TRANSPOSABLE ELEMENT WITH KRAB DOMAIN"/>
    <property type="match status" value="1"/>
</dbReference>
<feature type="compositionally biased region" description="Polar residues" evidence="2">
    <location>
        <begin position="958"/>
        <end position="975"/>
    </location>
</feature>
<comment type="caution">
    <text evidence="5">The sequence shown here is derived from an EMBL/GenBank/DDBJ whole genome shotgun (WGS) entry which is preliminary data.</text>
</comment>
<accession>A0AAE1ESF4</accession>
<evidence type="ECO:0000313" key="5">
    <source>
        <dbReference type="EMBL" id="KAK3860685.1"/>
    </source>
</evidence>
<feature type="region of interest" description="Disordered" evidence="2">
    <location>
        <begin position="296"/>
        <end position="347"/>
    </location>
</feature>
<keyword evidence="6" id="KW-1185">Reference proteome</keyword>
<evidence type="ECO:0000259" key="4">
    <source>
        <dbReference type="Pfam" id="PF05225"/>
    </source>
</evidence>
<evidence type="ECO:0000256" key="1">
    <source>
        <dbReference type="ARBA" id="ARBA00004123"/>
    </source>
</evidence>
<protein>
    <recommendedName>
        <fullName evidence="7">HTH CENPB-type domain-containing protein</fullName>
    </recommendedName>
</protein>
<feature type="compositionally biased region" description="Polar residues" evidence="2">
    <location>
        <begin position="299"/>
        <end position="328"/>
    </location>
</feature>
<dbReference type="Proteomes" id="UP001286313">
    <property type="component" value="Unassembled WGS sequence"/>
</dbReference>
<evidence type="ECO:0008006" key="7">
    <source>
        <dbReference type="Google" id="ProtNLM"/>
    </source>
</evidence>
<feature type="compositionally biased region" description="Basic and acidic residues" evidence="2">
    <location>
        <begin position="457"/>
        <end position="474"/>
    </location>
</feature>
<dbReference type="InterPro" id="IPR007889">
    <property type="entry name" value="HTH_Psq"/>
</dbReference>